<protein>
    <recommendedName>
        <fullName evidence="3">N-acetyltransferase domain-containing protein</fullName>
    </recommendedName>
</protein>
<accession>A0A1I5C120</accession>
<gene>
    <name evidence="1" type="ORF">SAMN04489757_10255</name>
</gene>
<dbReference type="SUPFAM" id="SSF55729">
    <property type="entry name" value="Acyl-CoA N-acyltransferases (Nat)"/>
    <property type="match status" value="1"/>
</dbReference>
<evidence type="ECO:0000313" key="2">
    <source>
        <dbReference type="Proteomes" id="UP000198806"/>
    </source>
</evidence>
<reference evidence="1 2" key="1">
    <citation type="submission" date="2016-10" db="EMBL/GenBank/DDBJ databases">
        <authorList>
            <person name="de Groot N.N."/>
        </authorList>
    </citation>
    <scope>NUCLEOTIDE SEQUENCE [LARGE SCALE GENOMIC DNA]</scope>
    <source>
        <strain evidence="1 2">DSM 1283</strain>
    </source>
</reference>
<proteinExistence type="predicted"/>
<name>A0A1I5C120_9FIRM</name>
<dbReference type="EMBL" id="FOWD01000002">
    <property type="protein sequence ID" value="SFN80645.1"/>
    <property type="molecule type" value="Genomic_DNA"/>
</dbReference>
<keyword evidence="2" id="KW-1185">Reference proteome</keyword>
<evidence type="ECO:0000313" key="1">
    <source>
        <dbReference type="EMBL" id="SFN80645.1"/>
    </source>
</evidence>
<dbReference type="Proteomes" id="UP000198806">
    <property type="component" value="Unassembled WGS sequence"/>
</dbReference>
<evidence type="ECO:0008006" key="3">
    <source>
        <dbReference type="Google" id="ProtNLM"/>
    </source>
</evidence>
<organism evidence="1 2">
    <name type="scientific">Anaerocolumna aminovalerica</name>
    <dbReference type="NCBI Taxonomy" id="1527"/>
    <lineage>
        <taxon>Bacteria</taxon>
        <taxon>Bacillati</taxon>
        <taxon>Bacillota</taxon>
        <taxon>Clostridia</taxon>
        <taxon>Lachnospirales</taxon>
        <taxon>Lachnospiraceae</taxon>
        <taxon>Anaerocolumna</taxon>
    </lineage>
</organism>
<sequence>MGIIIDEMEGKLRPPSIGMKPYEAKVIPLITGEDMLVREVTYDEIPLLMETIEPLMKQPKDFYDIVASRIYAELLGMYRYRVRDEYCFVGAIDGEIAGIVNGRLVNEKLGMSYHTITLRRGVRVGAQLFAAKMEYHFDFMDQDEVLIVAESPNGFKRWMIEYELEPRFECQHELGGVPTYVLTRELWEKHKANKNVGIRPAFEDVVEANKVLHKPAEIKV</sequence>
<dbReference type="AlphaFoldDB" id="A0A1I5C120"/>
<dbReference type="InterPro" id="IPR016181">
    <property type="entry name" value="Acyl_CoA_acyltransferase"/>
</dbReference>
<dbReference type="RefSeq" id="WP_207650118.1">
    <property type="nucleotide sequence ID" value="NZ_BAABFM010000017.1"/>
</dbReference>
<dbReference type="STRING" id="1527.SAMN04489757_10255"/>